<dbReference type="EMBL" id="LGTL01000002">
    <property type="protein sequence ID" value="KPA84751.1"/>
    <property type="molecule type" value="Genomic_DNA"/>
</dbReference>
<dbReference type="RefSeq" id="XP_015663190.1">
    <property type="nucleotide sequence ID" value="XM_015797670.1"/>
</dbReference>
<feature type="region of interest" description="Disordered" evidence="1">
    <location>
        <begin position="1244"/>
        <end position="1298"/>
    </location>
</feature>
<reference evidence="2 3" key="1">
    <citation type="submission" date="2015-07" db="EMBL/GenBank/DDBJ databases">
        <title>High-quality genome of monoxenous trypanosomatid Leptomonas pyrrhocoris.</title>
        <authorList>
            <person name="Flegontov P."/>
            <person name="Butenko A."/>
            <person name="Firsov S."/>
            <person name="Vlcek C."/>
            <person name="Logacheva M.D."/>
            <person name="Field M."/>
            <person name="Filatov D."/>
            <person name="Flegontova O."/>
            <person name="Gerasimov E."/>
            <person name="Jackson A.P."/>
            <person name="Kelly S."/>
            <person name="Opperdoes F."/>
            <person name="O'Reilly A."/>
            <person name="Votypka J."/>
            <person name="Yurchenko V."/>
            <person name="Lukes J."/>
        </authorList>
    </citation>
    <scope>NUCLEOTIDE SEQUENCE [LARGE SCALE GENOMIC DNA]</scope>
    <source>
        <strain evidence="2">H10</strain>
    </source>
</reference>
<keyword evidence="3" id="KW-1185">Reference proteome</keyword>
<evidence type="ECO:0000256" key="1">
    <source>
        <dbReference type="SAM" id="MobiDB-lite"/>
    </source>
</evidence>
<dbReference type="Proteomes" id="UP000037923">
    <property type="component" value="Unassembled WGS sequence"/>
</dbReference>
<feature type="region of interest" description="Disordered" evidence="1">
    <location>
        <begin position="776"/>
        <end position="820"/>
    </location>
</feature>
<dbReference type="OMA" id="VSLATWW"/>
<feature type="region of interest" description="Disordered" evidence="1">
    <location>
        <begin position="1372"/>
        <end position="1403"/>
    </location>
</feature>
<evidence type="ECO:0000313" key="2">
    <source>
        <dbReference type="EMBL" id="KPA84751.1"/>
    </source>
</evidence>
<organism evidence="2 3">
    <name type="scientific">Leptomonas pyrrhocoris</name>
    <name type="common">Firebug parasite</name>
    <dbReference type="NCBI Taxonomy" id="157538"/>
    <lineage>
        <taxon>Eukaryota</taxon>
        <taxon>Discoba</taxon>
        <taxon>Euglenozoa</taxon>
        <taxon>Kinetoplastea</taxon>
        <taxon>Metakinetoplastina</taxon>
        <taxon>Trypanosomatida</taxon>
        <taxon>Trypanosomatidae</taxon>
        <taxon>Leishmaniinae</taxon>
        <taxon>Leptomonas</taxon>
    </lineage>
</organism>
<comment type="caution">
    <text evidence="2">The sequence shown here is derived from an EMBL/GenBank/DDBJ whole genome shotgun (WGS) entry which is preliminary data.</text>
</comment>
<feature type="region of interest" description="Disordered" evidence="1">
    <location>
        <begin position="114"/>
        <end position="181"/>
    </location>
</feature>
<protein>
    <submittedName>
        <fullName evidence="2">Uncharacterized protein</fullName>
    </submittedName>
</protein>
<feature type="compositionally biased region" description="Polar residues" evidence="1">
    <location>
        <begin position="1263"/>
        <end position="1290"/>
    </location>
</feature>
<dbReference type="VEuPathDB" id="TriTrypDB:LpyrH10_02_2180"/>
<accession>A0A0N0DZ19</accession>
<feature type="region of interest" description="Disordered" evidence="1">
    <location>
        <begin position="30"/>
        <end position="88"/>
    </location>
</feature>
<evidence type="ECO:0000313" key="3">
    <source>
        <dbReference type="Proteomes" id="UP000037923"/>
    </source>
</evidence>
<dbReference type="GeneID" id="26901539"/>
<name>A0A0N0DZ19_LEPPY</name>
<gene>
    <name evidence="2" type="ORF">ABB37_01244</name>
</gene>
<proteinExistence type="predicted"/>
<sequence length="1521" mass="163339">MRRVVSQKLRRCASSPSAFGGTCYQASTKASSRMKCEAQKSPTASSRRLKRSKTDVDGQQAVTTPPSDRRASPASSPERTTSSATPSWVRNTLHYNEERVQQLANLLSGVPGDIASPVSETPSTGAGYLSSGAKSVEEQLRQPGCQSTDRRRPAKSGTPVLSRDRPTNANRDASAATRRQGKNTYMGASLLNKNWSSILLDLPKDSATAALVRNLLSLPTARMHSQGHACASSSHSAGTTPEQETLSALLRASRLHWHVTSQCAAPFLLSSSVEKPLGDNVHHLCVVASALEASLKSLREADGAPAQSSNGAATTAAKVQKTTAVVDAADKHDTHVTGEAMRDSVGAAQQRKEWQHTCVTKYSQLLTELLTRLITELAAYNSQQQQRQQQKRSLSSSQVRIDVLLSAVLSLLHALDICAISPEELPDPAAYGRTENASSQHTSATVAIQCSLLEQLCAEVVVAMTQPNSTLSSSGERSETSADRFHALPSPVAAVLSTRKQLTNLQAKLKVLPSSSSGQGCIQGVVSITFLFYVVVLRRALAEEVSAVHATVSVTPDGANSKETTGPQRQGIIFSGNEMVELAKQAETLLTLLHPQQDLSQAALATMQHRTTSPALSNFLSLLWRHSTKVQAAQSRWSRASSSSISTDASRASKGHTDTASPSATLLSPASRFWEQHPTHLALLLSSYYDLLAVSGELLPMALDDASAEPSSKATLDLSWVVPYYSRVIRIGMALQMDAALLAAAHLGLEAFAPRSPDTPLEKVVALRLKSRRAKKLNSSSATGRSDAGVTRAAVKGSGSDADARDKSAGTNDEQCAETDDPSRHWARVFRLSGGVRVACCETLYRAVVNMATLCSSDRTAAARLVSAGNGAAAARDSSPSASFRSSSAHNTTPPAIVLVHAVSRVLFCVPRTEYLLGLYTDELLSAEAAAEQSRRVYIACGGVFLWLRELSPPFDTQFARTAPPDTPSAAAVAEAALPAKAKAVMWLVCGTTKANALEAAFFLTYLLYHWPSLTRYHYQQPLQPQAHGQGVCSHAAAHEGASPFMRALSADGVAAAMPPTPVDSFISATAAESYVAETLFFLQHDTASLLRHVRITDRFHYFSGEKRDKTKLMEESALQRRHVTSTLSVVRAYEQQPNFVWMPLETAQEVLFQLSHFPGLLVPATPEGGTGAALTGLRSEGDEEAESAKVMGSHGHAGVQAYTKVQVGTITCTFARAHGYLVRRLHVLGGILREYRSLLLSSPSPHDKPTLPGSASPPPRVESSTLTRGQQNLTSTKASATPSSFSSHLVANAAHAPQDECHRRNNYRWANPWATMLREDFASLPAEMEGSPTWTIGVLRTMERMELMMYDAHRRGLFMNVAKSQRQYRLQKQMQSNEMEPSGLNGVTSPEEEDDERDGGMSELHEASHITARKPLAHEICVTRASRYVPLGVALDGNGCVLRVQETVSAPTAAGASYGETEEVTSPFAAALARCPAGRIAPAEVIGHRITAVDGVAVENGRAVAAQVQDKTTFALTFEE</sequence>
<dbReference type="OrthoDB" id="243665at2759"/>
<feature type="compositionally biased region" description="Polar residues" evidence="1">
    <location>
        <begin position="78"/>
        <end position="88"/>
    </location>
</feature>